<dbReference type="Proteomes" id="UP000028702">
    <property type="component" value="Unassembled WGS sequence"/>
</dbReference>
<proteinExistence type="predicted"/>
<evidence type="ECO:0000256" key="1">
    <source>
        <dbReference type="SAM" id="Phobius"/>
    </source>
</evidence>
<sequence>MNGKMRGRLGYAALAAGVFVAGLTLTWAILFFVIGRGVPNGPELQQNLGSPATRRLGAELEEALAAAARLREGQGREAKGELAGGACPACTGTWKSVRFFEEEARRAMGQVRRLETRMNEAPGPGDAAAEEGRLAGQLAAAQETAGVSVLAYRHFLGAFEQCRLDAGCGGSGQSVPAAFSCRADEPLLRTALARVTALAGAIEKEADACNHLSCPVLDCKPARAMMDDLAVAEEALVALANGAPISAKYTPHPAENRLQTLDVSRALGKLEEPFKTLARGPEDPQAWVQAQAEVGGVASGLSEFIREAEESDEGDTVWRLRAVVLSLSRAQRFMQVAAEDQTARSLSLKALADAMLNGGRLAASLHVRDAAPAPQKTGDGICAAADLLAALHAVKAARAGYRLCWERSTCKAPEPDEIKEAEEAKRPIRTPAAALEALVRGLELDPRRSLAAGVRPAPAPQLSLQREEYKEGEVIRVDPDFGPGMCLADGGYLSLNAPSAPDTEQKYALSDAPGGALLFAPEEPGEHELGAYASLEHGGGLLAARRFEVTPLPDTCEGFTGLWQTDVGELHLIERDGAVTGSYRREAGMRPGFVIGEVEGSRFEGTWISEIARGDAEFVLDEEGQSFTGRWSLEHDARAGGVWNGACALPREEN</sequence>
<keyword evidence="3" id="KW-1185">Reference proteome</keyword>
<keyword evidence="1" id="KW-1133">Transmembrane helix</keyword>
<organism evidence="2 3">
    <name type="scientific">Tepidicaulis marinus</name>
    <dbReference type="NCBI Taxonomy" id="1333998"/>
    <lineage>
        <taxon>Bacteria</taxon>
        <taxon>Pseudomonadati</taxon>
        <taxon>Pseudomonadota</taxon>
        <taxon>Alphaproteobacteria</taxon>
        <taxon>Hyphomicrobiales</taxon>
        <taxon>Parvibaculaceae</taxon>
        <taxon>Tepidicaulis</taxon>
    </lineage>
</organism>
<dbReference type="AlphaFoldDB" id="A0A081BAP8"/>
<name>A0A081BAP8_9HYPH</name>
<keyword evidence="1" id="KW-0812">Transmembrane</keyword>
<evidence type="ECO:0000313" key="2">
    <source>
        <dbReference type="EMBL" id="GAK45116.1"/>
    </source>
</evidence>
<evidence type="ECO:0000313" key="3">
    <source>
        <dbReference type="Proteomes" id="UP000028702"/>
    </source>
</evidence>
<protein>
    <submittedName>
        <fullName evidence="2">Conserved protein</fullName>
    </submittedName>
</protein>
<feature type="transmembrane region" description="Helical" evidence="1">
    <location>
        <begin position="12"/>
        <end position="34"/>
    </location>
</feature>
<gene>
    <name evidence="2" type="ORF">M2A_1615</name>
</gene>
<dbReference type="eggNOG" id="ENOG50317N2">
    <property type="taxonomic scope" value="Bacteria"/>
</dbReference>
<comment type="caution">
    <text evidence="2">The sequence shown here is derived from an EMBL/GenBank/DDBJ whole genome shotgun (WGS) entry which is preliminary data.</text>
</comment>
<dbReference type="STRING" id="1333998.M2A_1615"/>
<keyword evidence="1" id="KW-0472">Membrane</keyword>
<accession>A0A081BAP8</accession>
<reference evidence="2 3" key="1">
    <citation type="submission" date="2014-07" db="EMBL/GenBank/DDBJ databases">
        <title>Tepidicaulis marinum gen. nov., sp. nov., a novel marine bacterium denitrifying nitrate to nitrous oxide strictly under microaerobic conditions.</title>
        <authorList>
            <person name="Takeuchi M."/>
            <person name="Yamagishi T."/>
            <person name="Kamagata Y."/>
            <person name="Oshima K."/>
            <person name="Hattori M."/>
            <person name="Katayama T."/>
            <person name="Hanada S."/>
            <person name="Tamaki H."/>
            <person name="Marumo K."/>
            <person name="Maeda H."/>
            <person name="Nedachi M."/>
            <person name="Iwasaki W."/>
            <person name="Suwa Y."/>
            <person name="Sakata S."/>
        </authorList>
    </citation>
    <scope>NUCLEOTIDE SEQUENCE [LARGE SCALE GENOMIC DNA]</scope>
    <source>
        <strain evidence="2 3">MA2</strain>
    </source>
</reference>
<dbReference type="EMBL" id="BBIO01000007">
    <property type="protein sequence ID" value="GAK45116.1"/>
    <property type="molecule type" value="Genomic_DNA"/>
</dbReference>